<organism evidence="1 2">
    <name type="scientific">Opacimonas viscosa</name>
    <dbReference type="NCBI Taxonomy" id="2961944"/>
    <lineage>
        <taxon>Bacteria</taxon>
        <taxon>Pseudomonadati</taxon>
        <taxon>Pseudomonadota</taxon>
        <taxon>Gammaproteobacteria</taxon>
        <taxon>Alteromonadales</taxon>
        <taxon>Alteromonadaceae</taxon>
        <taxon>Opacimonas</taxon>
    </lineage>
</organism>
<proteinExistence type="predicted"/>
<dbReference type="AlphaFoldDB" id="A0AA42BK57"/>
<reference evidence="1" key="1">
    <citation type="submission" date="2022-07" db="EMBL/GenBank/DDBJ databases">
        <title>Characterization of the Novel Bacterium Alteromonas immobilis LMIT006 and Alteromonas gregis LMIT007.</title>
        <authorList>
            <person name="Lin X."/>
        </authorList>
    </citation>
    <scope>NUCLEOTIDE SEQUENCE</scope>
    <source>
        <strain evidence="1">LMIT007</strain>
    </source>
</reference>
<sequence length="165" mass="18600">MHTHSTHLSKPLDIDVTNPVTASSVRVQQLAHRVNNLADFQFLLATAAARFQLPVQAKTNTVIEDTGNTPTVAHDILNNAQKKHPLSTQDRHYQYSHLNSQYMAGGQFDSLKLHLLMHPEPLSLYNNPYRLGEDILANGFFLEQHQENSVRATDPTALHDIYIKP</sequence>
<dbReference type="RefSeq" id="WP_254097666.1">
    <property type="nucleotide sequence ID" value="NZ_JANATA010000001.1"/>
</dbReference>
<evidence type="ECO:0000313" key="1">
    <source>
        <dbReference type="EMBL" id="MCP3427375.1"/>
    </source>
</evidence>
<accession>A0AA42BK57</accession>
<dbReference type="EMBL" id="JANATA010000001">
    <property type="protein sequence ID" value="MCP3427375.1"/>
    <property type="molecule type" value="Genomic_DNA"/>
</dbReference>
<keyword evidence="2" id="KW-1185">Reference proteome</keyword>
<name>A0AA42BK57_9ALTE</name>
<dbReference type="Proteomes" id="UP001165413">
    <property type="component" value="Unassembled WGS sequence"/>
</dbReference>
<protein>
    <submittedName>
        <fullName evidence="1">Uncharacterized protein</fullName>
    </submittedName>
</protein>
<evidence type="ECO:0000313" key="2">
    <source>
        <dbReference type="Proteomes" id="UP001165413"/>
    </source>
</evidence>
<gene>
    <name evidence="1" type="ORF">NLF92_00245</name>
</gene>
<comment type="caution">
    <text evidence="1">The sequence shown here is derived from an EMBL/GenBank/DDBJ whole genome shotgun (WGS) entry which is preliminary data.</text>
</comment>